<reference evidence="1" key="2">
    <citation type="submission" date="2020-09" db="EMBL/GenBank/DDBJ databases">
        <authorList>
            <person name="Sun Q."/>
            <person name="Zhou Y."/>
        </authorList>
    </citation>
    <scope>NUCLEOTIDE SEQUENCE</scope>
    <source>
        <strain evidence="1">CGMCC 1.15448</strain>
    </source>
</reference>
<protein>
    <submittedName>
        <fullName evidence="1">Uncharacterized protein</fullName>
    </submittedName>
</protein>
<evidence type="ECO:0000313" key="1">
    <source>
        <dbReference type="EMBL" id="GGB08983.1"/>
    </source>
</evidence>
<reference evidence="1" key="1">
    <citation type="journal article" date="2014" name="Int. J. Syst. Evol. Microbiol.">
        <title>Complete genome sequence of Corynebacterium casei LMG S-19264T (=DSM 44701T), isolated from a smear-ripened cheese.</title>
        <authorList>
            <consortium name="US DOE Joint Genome Institute (JGI-PGF)"/>
            <person name="Walter F."/>
            <person name="Albersmeier A."/>
            <person name="Kalinowski J."/>
            <person name="Ruckert C."/>
        </authorList>
    </citation>
    <scope>NUCLEOTIDE SEQUENCE</scope>
    <source>
        <strain evidence="1">CGMCC 1.15448</strain>
    </source>
</reference>
<keyword evidence="2" id="KW-1185">Reference proteome</keyword>
<evidence type="ECO:0000313" key="2">
    <source>
        <dbReference type="Proteomes" id="UP000607559"/>
    </source>
</evidence>
<dbReference type="Proteomes" id="UP000607559">
    <property type="component" value="Unassembled WGS sequence"/>
</dbReference>
<proteinExistence type="predicted"/>
<accession>A0A8J2UF22</accession>
<comment type="caution">
    <text evidence="1">The sequence shown here is derived from an EMBL/GenBank/DDBJ whole genome shotgun (WGS) entry which is preliminary data.</text>
</comment>
<dbReference type="RefSeq" id="WP_262892864.1">
    <property type="nucleotide sequence ID" value="NZ_BMJC01000004.1"/>
</dbReference>
<organism evidence="1 2">
    <name type="scientific">Puia dinghuensis</name>
    <dbReference type="NCBI Taxonomy" id="1792502"/>
    <lineage>
        <taxon>Bacteria</taxon>
        <taxon>Pseudomonadati</taxon>
        <taxon>Bacteroidota</taxon>
        <taxon>Chitinophagia</taxon>
        <taxon>Chitinophagales</taxon>
        <taxon>Chitinophagaceae</taxon>
        <taxon>Puia</taxon>
    </lineage>
</organism>
<gene>
    <name evidence="1" type="ORF">GCM10011511_35650</name>
</gene>
<name>A0A8J2UF22_9BACT</name>
<dbReference type="EMBL" id="BMJC01000004">
    <property type="protein sequence ID" value="GGB08983.1"/>
    <property type="molecule type" value="Genomic_DNA"/>
</dbReference>
<dbReference type="AlphaFoldDB" id="A0A8J2UF22"/>
<sequence>MVRNQYMAQSGSANAYQSNVVQQRWNQTVGDELINKDMEQL</sequence>